<evidence type="ECO:0000256" key="4">
    <source>
        <dbReference type="ARBA" id="ARBA00022833"/>
    </source>
</evidence>
<evidence type="ECO:0000313" key="7">
    <source>
        <dbReference type="EMBL" id="VDK18412.1"/>
    </source>
</evidence>
<dbReference type="PANTHER" id="PTHR13555:SF68">
    <property type="entry name" value="ZINC FINGER PROTEIN 474"/>
    <property type="match status" value="1"/>
</dbReference>
<keyword evidence="4" id="KW-0862">Zinc</keyword>
<dbReference type="InterPro" id="IPR026319">
    <property type="entry name" value="ZC2HC1A/B-like"/>
</dbReference>
<proteinExistence type="predicted"/>
<dbReference type="Gene3D" id="3.30.160.60">
    <property type="entry name" value="Classic Zinc Finger"/>
    <property type="match status" value="2"/>
</dbReference>
<dbReference type="EMBL" id="UYRR01001024">
    <property type="protein sequence ID" value="VDK18412.1"/>
    <property type="molecule type" value="Genomic_DNA"/>
</dbReference>
<reference evidence="7 8" key="2">
    <citation type="submission" date="2018-11" db="EMBL/GenBank/DDBJ databases">
        <authorList>
            <consortium name="Pathogen Informatics"/>
        </authorList>
    </citation>
    <scope>NUCLEOTIDE SEQUENCE [LARGE SCALE GENOMIC DNA]</scope>
</reference>
<name>A0A0M3J116_ANISI</name>
<evidence type="ECO:0000256" key="5">
    <source>
        <dbReference type="PROSITE-ProRule" id="PRU01371"/>
    </source>
</evidence>
<evidence type="ECO:0000313" key="9">
    <source>
        <dbReference type="WBParaSite" id="ASIM_0000121101-mRNA-1"/>
    </source>
</evidence>
<dbReference type="InterPro" id="IPR049899">
    <property type="entry name" value="Znf_C2HC_C3H"/>
</dbReference>
<sequence>MRAFHLFSGYFTRNDNLVRGPARATKAPPTVICYVCGRQFGSRSIEIHIPQCLKKWELENERLPKSKRRPPPPRPDCTILGTVDKYAVNEAAWTASQAALVACEHCERTFNPDRLQIHQRSCTKEKPAKRVTTTNIKKP</sequence>
<reference evidence="9" key="1">
    <citation type="submission" date="2017-02" db="UniProtKB">
        <authorList>
            <consortium name="WormBaseParasite"/>
        </authorList>
    </citation>
    <scope>IDENTIFICATION</scope>
</reference>
<feature type="domain" description="C2HC/C3H-type" evidence="6">
    <location>
        <begin position="99"/>
        <end position="128"/>
    </location>
</feature>
<keyword evidence="1" id="KW-0479">Metal-binding</keyword>
<evidence type="ECO:0000259" key="6">
    <source>
        <dbReference type="PROSITE" id="PS52027"/>
    </source>
</evidence>
<dbReference type="PROSITE" id="PS52027">
    <property type="entry name" value="ZF_C2HC_C3H"/>
    <property type="match status" value="2"/>
</dbReference>
<evidence type="ECO:0000313" key="8">
    <source>
        <dbReference type="Proteomes" id="UP000267096"/>
    </source>
</evidence>
<dbReference type="Pfam" id="PF13913">
    <property type="entry name" value="zf-C2HC_2"/>
    <property type="match status" value="2"/>
</dbReference>
<dbReference type="PANTHER" id="PTHR13555">
    <property type="entry name" value="C2H2 ZINC FINGER CGI-62-RELATED"/>
    <property type="match status" value="1"/>
</dbReference>
<feature type="domain" description="C2HC/C3H-type" evidence="6">
    <location>
        <begin position="29"/>
        <end position="58"/>
    </location>
</feature>
<gene>
    <name evidence="7" type="ORF">ASIM_LOCUS1099</name>
</gene>
<dbReference type="AlphaFoldDB" id="A0A0M3J116"/>
<evidence type="ECO:0000256" key="3">
    <source>
        <dbReference type="ARBA" id="ARBA00022771"/>
    </source>
</evidence>
<keyword evidence="3 5" id="KW-0863">Zinc-finger</keyword>
<dbReference type="Proteomes" id="UP000267096">
    <property type="component" value="Unassembled WGS sequence"/>
</dbReference>
<evidence type="ECO:0000256" key="1">
    <source>
        <dbReference type="ARBA" id="ARBA00022723"/>
    </source>
</evidence>
<dbReference type="GO" id="GO:0008270">
    <property type="term" value="F:zinc ion binding"/>
    <property type="evidence" value="ECO:0007669"/>
    <property type="project" value="UniProtKB-KW"/>
</dbReference>
<organism evidence="9">
    <name type="scientific">Anisakis simplex</name>
    <name type="common">Herring worm</name>
    <dbReference type="NCBI Taxonomy" id="6269"/>
    <lineage>
        <taxon>Eukaryota</taxon>
        <taxon>Metazoa</taxon>
        <taxon>Ecdysozoa</taxon>
        <taxon>Nematoda</taxon>
        <taxon>Chromadorea</taxon>
        <taxon>Rhabditida</taxon>
        <taxon>Spirurina</taxon>
        <taxon>Ascaridomorpha</taxon>
        <taxon>Ascaridoidea</taxon>
        <taxon>Anisakidae</taxon>
        <taxon>Anisakis</taxon>
        <taxon>Anisakis simplex complex</taxon>
    </lineage>
</organism>
<protein>
    <submittedName>
        <fullName evidence="9">Zinc finger protein 474 (inferred by orthology to a human protein)</fullName>
    </submittedName>
</protein>
<evidence type="ECO:0000256" key="2">
    <source>
        <dbReference type="ARBA" id="ARBA00022737"/>
    </source>
</evidence>
<keyword evidence="2" id="KW-0677">Repeat</keyword>
<dbReference type="WBParaSite" id="ASIM_0000121101-mRNA-1">
    <property type="protein sequence ID" value="ASIM_0000121101-mRNA-1"/>
    <property type="gene ID" value="ASIM_0000121101"/>
</dbReference>
<keyword evidence="8" id="KW-1185">Reference proteome</keyword>
<dbReference type="OrthoDB" id="265955at2759"/>
<accession>A0A0M3J116</accession>